<dbReference type="PANTHER" id="PTHR31635">
    <property type="entry name" value="REVERSE TRANSCRIPTASE DOMAIN-CONTAINING PROTEIN-RELATED"/>
    <property type="match status" value="1"/>
</dbReference>
<protein>
    <recommendedName>
        <fullName evidence="7">Reverse transcriptase domain-containing protein</fullName>
    </recommendedName>
</protein>
<dbReference type="InterPro" id="IPR001878">
    <property type="entry name" value="Znf_CCHC"/>
</dbReference>
<feature type="region of interest" description="Disordered" evidence="2">
    <location>
        <begin position="83"/>
        <end position="198"/>
    </location>
</feature>
<evidence type="ECO:0008006" key="7">
    <source>
        <dbReference type="Google" id="ProtNLM"/>
    </source>
</evidence>
<dbReference type="Pfam" id="PF03372">
    <property type="entry name" value="Exo_endo_phos"/>
    <property type="match status" value="1"/>
</dbReference>
<dbReference type="GO" id="GO:0008270">
    <property type="term" value="F:zinc ion binding"/>
    <property type="evidence" value="ECO:0007669"/>
    <property type="project" value="UniProtKB-KW"/>
</dbReference>
<dbReference type="PROSITE" id="PS50158">
    <property type="entry name" value="ZF_CCHC"/>
    <property type="match status" value="1"/>
</dbReference>
<keyword evidence="6" id="KW-1185">Reference proteome</keyword>
<keyword evidence="1" id="KW-0862">Zinc</keyword>
<feature type="compositionally biased region" description="Basic and acidic residues" evidence="2">
    <location>
        <begin position="166"/>
        <end position="182"/>
    </location>
</feature>
<dbReference type="Gene3D" id="4.10.60.10">
    <property type="entry name" value="Zinc finger, CCHC-type"/>
    <property type="match status" value="1"/>
</dbReference>
<dbReference type="Proteomes" id="UP000507470">
    <property type="component" value="Unassembled WGS sequence"/>
</dbReference>
<keyword evidence="1" id="KW-0479">Metal-binding</keyword>
<sequence>MKFYHTATDFAFYRVIHNQQQKVCSKCFSTDHLFKNCPEFTCYSCDEQGHFRKNCPHPACRSCNLVLSKCTCERESHFVFHGAKSGKRKSQTEPHFDAKRTFEGTKNNETVYREEAPSPDNKNRAQDEKSTLTGDGNSQTQIDDNDNDDDMDTLKLDDNDGEDIETDKNETNEEKETDNNETKDDDSEEMIESINKSDEPTENILIMISIVTFNCNGLRDQQKRDCVFTLFNDRRYDVIFLQETHWDDVFADRINKSNTIWNGDIFYCNKNDIHNTGGVAIMIRKNIVEKSKENIHSKIKFLNNAVVSGDFNTSLGALDRDGKISHREDKAVCALKSIINDNVLCDVYRKRNPDVSVFSRKQIVENNLRQSRIDFHLISLSLKPFVKNIYHNDSSFSDHSFVSMILDFRNVETGPGLWILNNQLLDDEVFIENIKKIIQEEVYSDFYFSSPLTWYDNLKYRFKRFAQVYSKDKQKEKNRDYYRIQNKLQEMSVKEANGVCINMNQYEDLNSKLAEIEKIKCQGAILRSKAFWSVDGDKNTAYFLQLEKQRQQSKLITELKNNEGKISRDTGEILDIIFNFYSNLYSCVKTNDDDKNKMLNFLSRTIDISDYEMCESDITFDEICRSVNGMKKGKTPGPDGLTCEFYCKFINEFKDIFFHIFNCIENEGQLSRSMRHSVINLIFKKKGDKNDIKSYRPITLANVDYKILARIMANRLKLTLTKIISNTQTCSVIGRDISDTVCSIINVIDLIDEEELEAYILKTDQEKAFDRVSHDFLFSVLEKFGFGERFRKWITIFDTNVRSSVKCNGHLTPYFSFNNGIKQGCPLSSILYTIVSETLGQAILQNTEITGIKIPGTNIYSTIFQHADDTTFSLANRKSIFIVFDILKIYSGASGAKINKEKSEILILGNGYLLQNDIEQLGFKICDNVIEVLGVWVGKFQEKCNILNWEKKISSITTVLNLWKRRHLSLHGRFAVISSLLMSKLWYTLTVQTMPSKYYLQIKKICVDFLWNFKTHQVAYETIILEKSKGGLHFPDIMFKMFAFRLKFLSRLLNSEYFALWNIICIYFFSKIENMNLGKEILLCELKQSSYSKLPFFVGEMLLAWSKMKTYVAFDANENNIHEITLFFNSSVTKEGKLLNYKPFIFAGITKVKHLTYEVIPGFLKFIAFHEILSEKDADLKYDDVCKFYRNVLVSLPPEWVHFINENINPVSKNFEITADCFSFSVEDKEVPMPQSTRTFYNLLIQLVGKSPVSESYWIEKYPELELSKCYIFSNLYILPGECRELNFQVLHRTLFTKVKLLKCNMSDNDTCPVCAQSREDLEHMFINCVNLSQFTDFLKDFLLNFMCNVDDNFVNTLDFDQAMLMGFLKRSNGFNFYFANFIMSIARFSIYKKEIFILLNPQAKLNLVDYFKTLLEKYISHYFYLLNQRKEHFLLEKYFILDNPVIKVTDNHAEILY</sequence>
<feature type="domain" description="CCHC-type" evidence="3">
    <location>
        <begin position="42"/>
        <end position="56"/>
    </location>
</feature>
<evidence type="ECO:0000259" key="3">
    <source>
        <dbReference type="PROSITE" id="PS50158"/>
    </source>
</evidence>
<evidence type="ECO:0000256" key="1">
    <source>
        <dbReference type="PROSITE-ProRule" id="PRU00047"/>
    </source>
</evidence>
<dbReference type="SUPFAM" id="SSF56672">
    <property type="entry name" value="DNA/RNA polymerases"/>
    <property type="match status" value="1"/>
</dbReference>
<dbReference type="InterPro" id="IPR043502">
    <property type="entry name" value="DNA/RNA_pol_sf"/>
</dbReference>
<dbReference type="GO" id="GO:0003824">
    <property type="term" value="F:catalytic activity"/>
    <property type="evidence" value="ECO:0007669"/>
    <property type="project" value="InterPro"/>
</dbReference>
<feature type="domain" description="Reverse transcriptase" evidence="4">
    <location>
        <begin position="663"/>
        <end position="925"/>
    </location>
</feature>
<dbReference type="Gene3D" id="3.60.10.10">
    <property type="entry name" value="Endonuclease/exonuclease/phosphatase"/>
    <property type="match status" value="2"/>
</dbReference>
<dbReference type="GO" id="GO:0003676">
    <property type="term" value="F:nucleic acid binding"/>
    <property type="evidence" value="ECO:0007669"/>
    <property type="project" value="InterPro"/>
</dbReference>
<dbReference type="PANTHER" id="PTHR31635:SF196">
    <property type="entry name" value="REVERSE TRANSCRIPTASE DOMAIN-CONTAINING PROTEIN-RELATED"/>
    <property type="match status" value="1"/>
</dbReference>
<keyword evidence="1" id="KW-0863">Zinc-finger</keyword>
<dbReference type="SMART" id="SM00343">
    <property type="entry name" value="ZnF_C2HC"/>
    <property type="match status" value="2"/>
</dbReference>
<dbReference type="CDD" id="cd01650">
    <property type="entry name" value="RT_nLTR_like"/>
    <property type="match status" value="1"/>
</dbReference>
<dbReference type="InterPro" id="IPR000477">
    <property type="entry name" value="RT_dom"/>
</dbReference>
<dbReference type="PROSITE" id="PS50878">
    <property type="entry name" value="RT_POL"/>
    <property type="match status" value="1"/>
</dbReference>
<dbReference type="OrthoDB" id="6244150at2759"/>
<name>A0A6J8AP50_MYTCO</name>
<proteinExistence type="predicted"/>
<dbReference type="InterPro" id="IPR005135">
    <property type="entry name" value="Endo/exonuclease/phosphatase"/>
</dbReference>
<dbReference type="InterPro" id="IPR036691">
    <property type="entry name" value="Endo/exonu/phosph_ase_sf"/>
</dbReference>
<evidence type="ECO:0000313" key="5">
    <source>
        <dbReference type="EMBL" id="CAC5371481.1"/>
    </source>
</evidence>
<reference evidence="5 6" key="1">
    <citation type="submission" date="2020-06" db="EMBL/GenBank/DDBJ databases">
        <authorList>
            <person name="Li R."/>
            <person name="Bekaert M."/>
        </authorList>
    </citation>
    <scope>NUCLEOTIDE SEQUENCE [LARGE SCALE GENOMIC DNA]</scope>
    <source>
        <strain evidence="6">wild</strain>
    </source>
</reference>
<feature type="compositionally biased region" description="Polar residues" evidence="2">
    <location>
        <begin position="131"/>
        <end position="142"/>
    </location>
</feature>
<evidence type="ECO:0000256" key="2">
    <source>
        <dbReference type="SAM" id="MobiDB-lite"/>
    </source>
</evidence>
<organism evidence="5 6">
    <name type="scientific">Mytilus coruscus</name>
    <name type="common">Sea mussel</name>
    <dbReference type="NCBI Taxonomy" id="42192"/>
    <lineage>
        <taxon>Eukaryota</taxon>
        <taxon>Metazoa</taxon>
        <taxon>Spiralia</taxon>
        <taxon>Lophotrochozoa</taxon>
        <taxon>Mollusca</taxon>
        <taxon>Bivalvia</taxon>
        <taxon>Autobranchia</taxon>
        <taxon>Pteriomorphia</taxon>
        <taxon>Mytilida</taxon>
        <taxon>Mytiloidea</taxon>
        <taxon>Mytilidae</taxon>
        <taxon>Mytilinae</taxon>
        <taxon>Mytilus</taxon>
    </lineage>
</organism>
<dbReference type="EMBL" id="CACVKT020001763">
    <property type="protein sequence ID" value="CAC5371481.1"/>
    <property type="molecule type" value="Genomic_DNA"/>
</dbReference>
<dbReference type="SUPFAM" id="SSF56219">
    <property type="entry name" value="DNase I-like"/>
    <property type="match status" value="1"/>
</dbReference>
<feature type="compositionally biased region" description="Basic and acidic residues" evidence="2">
    <location>
        <begin position="111"/>
        <end position="130"/>
    </location>
</feature>
<accession>A0A6J8AP50</accession>
<evidence type="ECO:0000313" key="6">
    <source>
        <dbReference type="Proteomes" id="UP000507470"/>
    </source>
</evidence>
<evidence type="ECO:0000259" key="4">
    <source>
        <dbReference type="PROSITE" id="PS50878"/>
    </source>
</evidence>
<dbReference type="Pfam" id="PF00078">
    <property type="entry name" value="RVT_1"/>
    <property type="match status" value="1"/>
</dbReference>
<feature type="compositionally biased region" description="Basic and acidic residues" evidence="2">
    <location>
        <begin position="90"/>
        <end position="103"/>
    </location>
</feature>
<gene>
    <name evidence="5" type="ORF">MCOR_9924</name>
</gene>